<proteinExistence type="predicted"/>
<protein>
    <submittedName>
        <fullName evidence="1">Uncharacterized protein</fullName>
    </submittedName>
</protein>
<sequence>MSEALSHSSHGSQGSLGPDDSISQVLPPYFWNNFQLDIDLENDDSAHSDTLSSAPSGLLTATLDSNSNASDLTGVIFPEYILMFLLHFFQSGKREKDTAGFQVTEQRFLKKESGAGGVLVSTGLYSSPTLIDSLGPRHRAPLYTDSSTKNMNQHLAISHGITKEYPEGGQEISSAA</sequence>
<organism evidence="1 2">
    <name type="scientific">Choiromyces venosus 120613-1</name>
    <dbReference type="NCBI Taxonomy" id="1336337"/>
    <lineage>
        <taxon>Eukaryota</taxon>
        <taxon>Fungi</taxon>
        <taxon>Dikarya</taxon>
        <taxon>Ascomycota</taxon>
        <taxon>Pezizomycotina</taxon>
        <taxon>Pezizomycetes</taxon>
        <taxon>Pezizales</taxon>
        <taxon>Tuberaceae</taxon>
        <taxon>Choiromyces</taxon>
    </lineage>
</organism>
<dbReference type="AlphaFoldDB" id="A0A3N4ISN5"/>
<dbReference type="Proteomes" id="UP000276215">
    <property type="component" value="Unassembled WGS sequence"/>
</dbReference>
<feature type="non-terminal residue" evidence="1">
    <location>
        <position position="176"/>
    </location>
</feature>
<name>A0A3N4ISN5_9PEZI</name>
<accession>A0A3N4ISN5</accession>
<evidence type="ECO:0000313" key="1">
    <source>
        <dbReference type="EMBL" id="RPA88397.1"/>
    </source>
</evidence>
<gene>
    <name evidence="1" type="ORF">L873DRAFT_1796672</name>
</gene>
<dbReference type="OrthoDB" id="10614065at2759"/>
<evidence type="ECO:0000313" key="2">
    <source>
        <dbReference type="Proteomes" id="UP000276215"/>
    </source>
</evidence>
<reference evidence="1 2" key="1">
    <citation type="journal article" date="2018" name="Nat. Ecol. Evol.">
        <title>Pezizomycetes genomes reveal the molecular basis of ectomycorrhizal truffle lifestyle.</title>
        <authorList>
            <person name="Murat C."/>
            <person name="Payen T."/>
            <person name="Noel B."/>
            <person name="Kuo A."/>
            <person name="Morin E."/>
            <person name="Chen J."/>
            <person name="Kohler A."/>
            <person name="Krizsan K."/>
            <person name="Balestrini R."/>
            <person name="Da Silva C."/>
            <person name="Montanini B."/>
            <person name="Hainaut M."/>
            <person name="Levati E."/>
            <person name="Barry K.W."/>
            <person name="Belfiori B."/>
            <person name="Cichocki N."/>
            <person name="Clum A."/>
            <person name="Dockter R.B."/>
            <person name="Fauchery L."/>
            <person name="Guy J."/>
            <person name="Iotti M."/>
            <person name="Le Tacon F."/>
            <person name="Lindquist E.A."/>
            <person name="Lipzen A."/>
            <person name="Malagnac F."/>
            <person name="Mello A."/>
            <person name="Molinier V."/>
            <person name="Miyauchi S."/>
            <person name="Poulain J."/>
            <person name="Riccioni C."/>
            <person name="Rubini A."/>
            <person name="Sitrit Y."/>
            <person name="Splivallo R."/>
            <person name="Traeger S."/>
            <person name="Wang M."/>
            <person name="Zifcakova L."/>
            <person name="Wipf D."/>
            <person name="Zambonelli A."/>
            <person name="Paolocci F."/>
            <person name="Nowrousian M."/>
            <person name="Ottonello S."/>
            <person name="Baldrian P."/>
            <person name="Spatafora J.W."/>
            <person name="Henrissat B."/>
            <person name="Nagy L.G."/>
            <person name="Aury J.M."/>
            <person name="Wincker P."/>
            <person name="Grigoriev I.V."/>
            <person name="Bonfante P."/>
            <person name="Martin F.M."/>
        </authorList>
    </citation>
    <scope>NUCLEOTIDE SEQUENCE [LARGE SCALE GENOMIC DNA]</scope>
    <source>
        <strain evidence="1 2">120613-1</strain>
    </source>
</reference>
<dbReference type="EMBL" id="ML121136">
    <property type="protein sequence ID" value="RPA88397.1"/>
    <property type="molecule type" value="Genomic_DNA"/>
</dbReference>
<keyword evidence="2" id="KW-1185">Reference proteome</keyword>